<evidence type="ECO:0000313" key="2">
    <source>
        <dbReference type="EMBL" id="CAG9800795.1"/>
    </source>
</evidence>
<evidence type="ECO:0000256" key="1">
    <source>
        <dbReference type="SAM" id="MobiDB-lite"/>
    </source>
</evidence>
<reference evidence="2" key="1">
    <citation type="submission" date="2022-01" db="EMBL/GenBank/DDBJ databases">
        <authorList>
            <person name="King R."/>
        </authorList>
    </citation>
    <scope>NUCLEOTIDE SEQUENCE</scope>
</reference>
<sequence>MNSTKNKECCDERKISSEAKGKSDKIPRIFPTVPVIPKYQRPQSTFASFLMPIECQSSEEDEKLLHLSMELKKNRSNANAIHDIIANLKSSLLELNRNLEKNKK</sequence>
<dbReference type="EMBL" id="OU895877">
    <property type="protein sequence ID" value="CAG9800795.1"/>
    <property type="molecule type" value="Genomic_DNA"/>
</dbReference>
<dbReference type="AlphaFoldDB" id="A0A9N9RQX5"/>
<reference evidence="2" key="2">
    <citation type="submission" date="2022-10" db="EMBL/GenBank/DDBJ databases">
        <authorList>
            <consortium name="ENA_rothamsted_submissions"/>
            <consortium name="culmorum"/>
            <person name="King R."/>
        </authorList>
    </citation>
    <scope>NUCLEOTIDE SEQUENCE</scope>
</reference>
<accession>A0A9N9RQX5</accession>
<gene>
    <name evidence="2" type="ORF">CHIRRI_LOCUS3733</name>
</gene>
<organism evidence="2 3">
    <name type="scientific">Chironomus riparius</name>
    <dbReference type="NCBI Taxonomy" id="315576"/>
    <lineage>
        <taxon>Eukaryota</taxon>
        <taxon>Metazoa</taxon>
        <taxon>Ecdysozoa</taxon>
        <taxon>Arthropoda</taxon>
        <taxon>Hexapoda</taxon>
        <taxon>Insecta</taxon>
        <taxon>Pterygota</taxon>
        <taxon>Neoptera</taxon>
        <taxon>Endopterygota</taxon>
        <taxon>Diptera</taxon>
        <taxon>Nematocera</taxon>
        <taxon>Chironomoidea</taxon>
        <taxon>Chironomidae</taxon>
        <taxon>Chironominae</taxon>
        <taxon>Chironomus</taxon>
    </lineage>
</organism>
<dbReference type="OrthoDB" id="10509167at2759"/>
<keyword evidence="3" id="KW-1185">Reference proteome</keyword>
<name>A0A9N9RQX5_9DIPT</name>
<dbReference type="Proteomes" id="UP001153620">
    <property type="component" value="Chromosome 1"/>
</dbReference>
<feature type="region of interest" description="Disordered" evidence="1">
    <location>
        <begin position="1"/>
        <end position="23"/>
    </location>
</feature>
<protein>
    <submittedName>
        <fullName evidence="2">Uncharacterized protein</fullName>
    </submittedName>
</protein>
<proteinExistence type="predicted"/>
<evidence type="ECO:0000313" key="3">
    <source>
        <dbReference type="Proteomes" id="UP001153620"/>
    </source>
</evidence>